<protein>
    <submittedName>
        <fullName evidence="1">Uncharacterized protein</fullName>
    </submittedName>
</protein>
<evidence type="ECO:0000313" key="1">
    <source>
        <dbReference type="EMBL" id="KAI4304087.1"/>
    </source>
</evidence>
<sequence>MRIGFGTNGIPLYKCEECTFLDEGFRCSRRTGDLTGFTSSGGGIPRVVTCGGPVLTCSRNVSYYWQQNVANFKDCLLAGKTVLEKLQLHGGGLQGSVPCHPEQASFWTGPAVGCDLDSGLLSHIFASSFQRCPLEERKLRRGNATGVGLVARATEELGPVTSRHAAFVLSNLMNAPEYEVLDITRLSSRRKDAHSSLYYLSPLSSGKGKDCSQWCPPGVSDSWNKLLLALYLKHQIPGQGTHRQISRKYDHTQLKTSVTPINLVHR</sequence>
<keyword evidence="2" id="KW-1185">Reference proteome</keyword>
<reference evidence="2" key="1">
    <citation type="journal article" date="2023" name="Front. Plant Sci.">
        <title>Chromosomal-level genome assembly of Melastoma candidum provides insights into trichome evolution.</title>
        <authorList>
            <person name="Zhong Y."/>
            <person name="Wu W."/>
            <person name="Sun C."/>
            <person name="Zou P."/>
            <person name="Liu Y."/>
            <person name="Dai S."/>
            <person name="Zhou R."/>
        </authorList>
    </citation>
    <scope>NUCLEOTIDE SEQUENCE [LARGE SCALE GENOMIC DNA]</scope>
</reference>
<comment type="caution">
    <text evidence="1">The sequence shown here is derived from an EMBL/GenBank/DDBJ whole genome shotgun (WGS) entry which is preliminary data.</text>
</comment>
<accession>A0ACB9L3Z8</accession>
<dbReference type="Proteomes" id="UP001057402">
    <property type="component" value="Chromosome 12"/>
</dbReference>
<organism evidence="1 2">
    <name type="scientific">Melastoma candidum</name>
    <dbReference type="NCBI Taxonomy" id="119954"/>
    <lineage>
        <taxon>Eukaryota</taxon>
        <taxon>Viridiplantae</taxon>
        <taxon>Streptophyta</taxon>
        <taxon>Embryophyta</taxon>
        <taxon>Tracheophyta</taxon>
        <taxon>Spermatophyta</taxon>
        <taxon>Magnoliopsida</taxon>
        <taxon>eudicotyledons</taxon>
        <taxon>Gunneridae</taxon>
        <taxon>Pentapetalae</taxon>
        <taxon>rosids</taxon>
        <taxon>malvids</taxon>
        <taxon>Myrtales</taxon>
        <taxon>Melastomataceae</taxon>
        <taxon>Melastomatoideae</taxon>
        <taxon>Melastomateae</taxon>
        <taxon>Melastoma</taxon>
    </lineage>
</organism>
<gene>
    <name evidence="1" type="ORF">MLD38_039646</name>
</gene>
<evidence type="ECO:0000313" key="2">
    <source>
        <dbReference type="Proteomes" id="UP001057402"/>
    </source>
</evidence>
<name>A0ACB9L3Z8_9MYRT</name>
<dbReference type="EMBL" id="CM042891">
    <property type="protein sequence ID" value="KAI4304087.1"/>
    <property type="molecule type" value="Genomic_DNA"/>
</dbReference>
<proteinExistence type="predicted"/>